<proteinExistence type="predicted"/>
<reference evidence="2 3" key="1">
    <citation type="submission" date="2017-09" db="EMBL/GenBank/DDBJ databases">
        <authorList>
            <person name="Ehlers B."/>
            <person name="Leendertz F.H."/>
        </authorList>
    </citation>
    <scope>NUCLEOTIDE SEQUENCE [LARGE SCALE GENOMIC DNA]</scope>
    <source>
        <strain evidence="2 3">CGMCC 4.7095</strain>
    </source>
</reference>
<dbReference type="AlphaFoldDB" id="A0A286DSC9"/>
<keyword evidence="3" id="KW-1185">Reference proteome</keyword>
<organism evidence="2 3">
    <name type="scientific">Streptomyces zhaozhouensis</name>
    <dbReference type="NCBI Taxonomy" id="1300267"/>
    <lineage>
        <taxon>Bacteria</taxon>
        <taxon>Bacillati</taxon>
        <taxon>Actinomycetota</taxon>
        <taxon>Actinomycetes</taxon>
        <taxon>Kitasatosporales</taxon>
        <taxon>Streptomycetaceae</taxon>
        <taxon>Streptomyces</taxon>
    </lineage>
</organism>
<feature type="region of interest" description="Disordered" evidence="1">
    <location>
        <begin position="31"/>
        <end position="50"/>
    </location>
</feature>
<evidence type="ECO:0000313" key="2">
    <source>
        <dbReference type="EMBL" id="SOD61582.1"/>
    </source>
</evidence>
<dbReference type="RefSeq" id="WP_170970454.1">
    <property type="nucleotide sequence ID" value="NZ_OCNE01000003.1"/>
</dbReference>
<evidence type="ECO:0000313" key="3">
    <source>
        <dbReference type="Proteomes" id="UP000219072"/>
    </source>
</evidence>
<protein>
    <submittedName>
        <fullName evidence="2">Uncharacterized protein</fullName>
    </submittedName>
</protein>
<sequence>MLADVQPARVREGLPRVIALADRTHVVPAHDTHAYDPIPEWPPHGHDGRR</sequence>
<evidence type="ECO:0000256" key="1">
    <source>
        <dbReference type="SAM" id="MobiDB-lite"/>
    </source>
</evidence>
<gene>
    <name evidence="2" type="ORF">SAMN06297387_103241</name>
</gene>
<name>A0A286DSC9_9ACTN</name>
<dbReference type="EMBL" id="OCNE01000003">
    <property type="protein sequence ID" value="SOD61582.1"/>
    <property type="molecule type" value="Genomic_DNA"/>
</dbReference>
<accession>A0A286DSC9</accession>
<dbReference type="Proteomes" id="UP000219072">
    <property type="component" value="Unassembled WGS sequence"/>
</dbReference>